<dbReference type="InterPro" id="IPR011761">
    <property type="entry name" value="ATP-grasp"/>
</dbReference>
<dbReference type="GO" id="GO:0046872">
    <property type="term" value="F:metal ion binding"/>
    <property type="evidence" value="ECO:0007669"/>
    <property type="project" value="InterPro"/>
</dbReference>
<keyword evidence="4" id="KW-1185">Reference proteome</keyword>
<protein>
    <recommendedName>
        <fullName evidence="2">ATP-grasp domain-containing protein</fullName>
    </recommendedName>
</protein>
<dbReference type="RefSeq" id="WP_152195433.1">
    <property type="nucleotide sequence ID" value="NZ_VUKD01000003.1"/>
</dbReference>
<comment type="caution">
    <text evidence="3">The sequence shown here is derived from an EMBL/GenBank/DDBJ whole genome shotgun (WGS) entry which is preliminary data.</text>
</comment>
<dbReference type="EMBL" id="WHPC01000031">
    <property type="protein sequence ID" value="MPV37292.1"/>
    <property type="molecule type" value="Genomic_DNA"/>
</dbReference>
<accession>A0A6N7EFX1</accession>
<keyword evidence="1" id="KW-0547">Nucleotide-binding</keyword>
<dbReference type="Gene3D" id="3.30.470.20">
    <property type="entry name" value="ATP-grasp fold, B domain"/>
    <property type="match status" value="1"/>
</dbReference>
<keyword evidence="1" id="KW-0067">ATP-binding</keyword>
<proteinExistence type="predicted"/>
<dbReference type="OrthoDB" id="5420347at2"/>
<evidence type="ECO:0000313" key="4">
    <source>
        <dbReference type="Proteomes" id="UP000437709"/>
    </source>
</evidence>
<reference evidence="3 4" key="1">
    <citation type="submission" date="2019-10" db="EMBL/GenBank/DDBJ databases">
        <title>Georgenia wutianyii sp. nov. and Georgenia yuyongxinii sp. nov. isolated from plateau pika (Ochotona curzoniae) in the Qinghai-Tibet plateau of China.</title>
        <authorList>
            <person name="Tian Z."/>
        </authorList>
    </citation>
    <scope>NUCLEOTIDE SEQUENCE [LARGE SCALE GENOMIC DNA]</scope>
    <source>
        <strain evidence="3 4">JCM 19765</strain>
    </source>
</reference>
<sequence>MPHSPRTELLPVILGTDIGVYSIARSFHEAFGVRSVVVSGQSRGPIDHSSIIDNVYVGEGGTLDEELMVATLIRIAEENAGRRLVLMVNMDQDVEMVLRHRERLERHYLVPLATTEAVRGASDKAHLGEVASSLGIGTPLSVPLETTADEQVWRERLADVPFPAILKPVDGGTVYGTLFFPGRKKAYPVDDVEAALAAMRLVRDGGFDGVMLAQELVPGDDTTSWVVNGYVDRSGTMTVAASGVVLLGLHQPGFIGNAGIIFVKENPELIDQARRLVEAVGLRGFVSLDVKIDPRDGVAKFLDLNPRIGRGNYYVNVGGLNPVRAMVSDLVDGRALTPAVARRRGVFGFVPTATIGWYVRDRALLREVLAVLARRRPVHPLRYAPDRNLRRWLYRRQAAVNQLLALARHYPRPTSSGF</sequence>
<feature type="domain" description="ATP-grasp" evidence="2">
    <location>
        <begin position="128"/>
        <end position="331"/>
    </location>
</feature>
<evidence type="ECO:0000313" key="3">
    <source>
        <dbReference type="EMBL" id="MPV37292.1"/>
    </source>
</evidence>
<evidence type="ECO:0000259" key="2">
    <source>
        <dbReference type="PROSITE" id="PS50975"/>
    </source>
</evidence>
<dbReference type="SUPFAM" id="SSF56059">
    <property type="entry name" value="Glutathione synthetase ATP-binding domain-like"/>
    <property type="match status" value="1"/>
</dbReference>
<dbReference type="Proteomes" id="UP000437709">
    <property type="component" value="Unassembled WGS sequence"/>
</dbReference>
<dbReference type="GO" id="GO:0005524">
    <property type="term" value="F:ATP binding"/>
    <property type="evidence" value="ECO:0007669"/>
    <property type="project" value="UniProtKB-UniRule"/>
</dbReference>
<gene>
    <name evidence="3" type="ORF">GB881_09555</name>
</gene>
<organism evidence="3 4">
    <name type="scientific">Georgenia subflava</name>
    <dbReference type="NCBI Taxonomy" id="1622177"/>
    <lineage>
        <taxon>Bacteria</taxon>
        <taxon>Bacillati</taxon>
        <taxon>Actinomycetota</taxon>
        <taxon>Actinomycetes</taxon>
        <taxon>Micrococcales</taxon>
        <taxon>Bogoriellaceae</taxon>
        <taxon>Georgenia</taxon>
    </lineage>
</organism>
<name>A0A6N7EFX1_9MICO</name>
<dbReference type="AlphaFoldDB" id="A0A6N7EFX1"/>
<dbReference type="PROSITE" id="PS50975">
    <property type="entry name" value="ATP_GRASP"/>
    <property type="match status" value="1"/>
</dbReference>
<evidence type="ECO:0000256" key="1">
    <source>
        <dbReference type="PROSITE-ProRule" id="PRU00409"/>
    </source>
</evidence>